<protein>
    <submittedName>
        <fullName evidence="1">Uncharacterized protein</fullName>
    </submittedName>
</protein>
<keyword evidence="2" id="KW-1185">Reference proteome</keyword>
<evidence type="ECO:0000313" key="2">
    <source>
        <dbReference type="Proteomes" id="UP001195769"/>
    </source>
</evidence>
<gene>
    <name evidence="1" type="ORF">F5891DRAFT_230136</name>
</gene>
<accession>A0AAD4E8X7</accession>
<dbReference type="RefSeq" id="XP_041227335.1">
    <property type="nucleotide sequence ID" value="XM_041371015.1"/>
</dbReference>
<name>A0AAD4E8X7_9AGAM</name>
<dbReference type="AlphaFoldDB" id="A0AAD4E8X7"/>
<dbReference type="GeneID" id="64665313"/>
<comment type="caution">
    <text evidence="1">The sequence shown here is derived from an EMBL/GenBank/DDBJ whole genome shotgun (WGS) entry which is preliminary data.</text>
</comment>
<evidence type="ECO:0000313" key="1">
    <source>
        <dbReference type="EMBL" id="KAG1901760.1"/>
    </source>
</evidence>
<dbReference type="EMBL" id="JABBWK010000020">
    <property type="protein sequence ID" value="KAG1901760.1"/>
    <property type="molecule type" value="Genomic_DNA"/>
</dbReference>
<reference evidence="1" key="1">
    <citation type="journal article" date="2020" name="New Phytol.">
        <title>Comparative genomics reveals dynamic genome evolution in host specialist ectomycorrhizal fungi.</title>
        <authorList>
            <person name="Lofgren L.A."/>
            <person name="Nguyen N.H."/>
            <person name="Vilgalys R."/>
            <person name="Ruytinx J."/>
            <person name="Liao H.L."/>
            <person name="Branco S."/>
            <person name="Kuo A."/>
            <person name="LaButti K."/>
            <person name="Lipzen A."/>
            <person name="Andreopoulos W."/>
            <person name="Pangilinan J."/>
            <person name="Riley R."/>
            <person name="Hundley H."/>
            <person name="Na H."/>
            <person name="Barry K."/>
            <person name="Grigoriev I.V."/>
            <person name="Stajich J.E."/>
            <person name="Kennedy P.G."/>
        </authorList>
    </citation>
    <scope>NUCLEOTIDE SEQUENCE</scope>
    <source>
        <strain evidence="1">FC203</strain>
    </source>
</reference>
<sequence length="185" mass="20491">MMRMPAPLLTQMSAILLMRMPALLLTQMPAILLTRMPATSLMRMPATSLTRTPSSCYLFFPTALSSPRSVALGLLRFGIRGSLRCVTLTPNTWESQLTSALSHTGWGRHRGWVAPSGLPPKKLSASIKQPFPFILLTATKTAPRQQTQSQHRCPTFFFKASKMYLVVSNRAVSASQRLNLTIYPA</sequence>
<proteinExistence type="predicted"/>
<organism evidence="1 2">
    <name type="scientific">Suillus fuscotomentosus</name>
    <dbReference type="NCBI Taxonomy" id="1912939"/>
    <lineage>
        <taxon>Eukaryota</taxon>
        <taxon>Fungi</taxon>
        <taxon>Dikarya</taxon>
        <taxon>Basidiomycota</taxon>
        <taxon>Agaricomycotina</taxon>
        <taxon>Agaricomycetes</taxon>
        <taxon>Agaricomycetidae</taxon>
        <taxon>Boletales</taxon>
        <taxon>Suillineae</taxon>
        <taxon>Suillaceae</taxon>
        <taxon>Suillus</taxon>
    </lineage>
</organism>
<dbReference type="Proteomes" id="UP001195769">
    <property type="component" value="Unassembled WGS sequence"/>
</dbReference>